<gene>
    <name evidence="1" type="ORF">EZS28_035485</name>
</gene>
<feature type="non-terminal residue" evidence="1">
    <location>
        <position position="1"/>
    </location>
</feature>
<organism evidence="1 2">
    <name type="scientific">Streblomastix strix</name>
    <dbReference type="NCBI Taxonomy" id="222440"/>
    <lineage>
        <taxon>Eukaryota</taxon>
        <taxon>Metamonada</taxon>
        <taxon>Preaxostyla</taxon>
        <taxon>Oxymonadida</taxon>
        <taxon>Streblomastigidae</taxon>
        <taxon>Streblomastix</taxon>
    </lineage>
</organism>
<reference evidence="1 2" key="1">
    <citation type="submission" date="2019-03" db="EMBL/GenBank/DDBJ databases">
        <title>Single cell metagenomics reveals metabolic interactions within the superorganism composed of flagellate Streblomastix strix and complex community of Bacteroidetes bacteria on its surface.</title>
        <authorList>
            <person name="Treitli S.C."/>
            <person name="Kolisko M."/>
            <person name="Husnik F."/>
            <person name="Keeling P."/>
            <person name="Hampl V."/>
        </authorList>
    </citation>
    <scope>NUCLEOTIDE SEQUENCE [LARGE SCALE GENOMIC DNA]</scope>
    <source>
        <strain evidence="1">ST1C</strain>
    </source>
</reference>
<protein>
    <submittedName>
        <fullName evidence="1">Uncharacterized protein</fullName>
    </submittedName>
</protein>
<evidence type="ECO:0000313" key="2">
    <source>
        <dbReference type="Proteomes" id="UP000324800"/>
    </source>
</evidence>
<dbReference type="AlphaFoldDB" id="A0A5J4UEE6"/>
<comment type="caution">
    <text evidence="1">The sequence shown here is derived from an EMBL/GenBank/DDBJ whole genome shotgun (WGS) entry which is preliminary data.</text>
</comment>
<name>A0A5J4UEE6_9EUKA</name>
<evidence type="ECO:0000313" key="1">
    <source>
        <dbReference type="EMBL" id="KAA6368988.1"/>
    </source>
</evidence>
<dbReference type="Proteomes" id="UP000324800">
    <property type="component" value="Unassembled WGS sequence"/>
</dbReference>
<dbReference type="EMBL" id="SNRW01016806">
    <property type="protein sequence ID" value="KAA6368988.1"/>
    <property type="molecule type" value="Genomic_DNA"/>
</dbReference>
<sequence>ATGGNSRGSVLELTEMDQSLLCDTEKGSGKMEKDNRLFSIEQASPIHTFHNGRYSKSLTTTATQGLHVFPNKAVLNIMKLWFRSNPPVGFDTQPSNTTSLSAVPGMAGCPPTGQTHPQCPQKQHYDSSRPLIFTAVG</sequence>
<accession>A0A5J4UEE6</accession>
<proteinExistence type="predicted"/>